<dbReference type="InterPro" id="IPR000550">
    <property type="entry name" value="Hppk"/>
</dbReference>
<evidence type="ECO:0000256" key="3">
    <source>
        <dbReference type="ARBA" id="ARBA00013253"/>
    </source>
</evidence>
<dbReference type="PANTHER" id="PTHR43071">
    <property type="entry name" value="2-AMINO-4-HYDROXY-6-HYDROXYMETHYLDIHYDROPTERIDINE PYROPHOSPHOKINASE"/>
    <property type="match status" value="1"/>
</dbReference>
<dbReference type="PROSITE" id="PS00794">
    <property type="entry name" value="HPPK"/>
    <property type="match status" value="1"/>
</dbReference>
<proteinExistence type="predicted"/>
<evidence type="ECO:0000256" key="4">
    <source>
        <dbReference type="ARBA" id="ARBA00022679"/>
    </source>
</evidence>
<dbReference type="InterPro" id="IPR035907">
    <property type="entry name" value="Hppk_sf"/>
</dbReference>
<evidence type="ECO:0000256" key="5">
    <source>
        <dbReference type="ARBA" id="ARBA00022741"/>
    </source>
</evidence>
<keyword evidence="11" id="KW-1185">Reference proteome</keyword>
<dbReference type="RefSeq" id="WP_377351151.1">
    <property type="nucleotide sequence ID" value="NZ_JBHLTP010000020.1"/>
</dbReference>
<dbReference type="NCBIfam" id="TIGR01498">
    <property type="entry name" value="folK"/>
    <property type="match status" value="1"/>
</dbReference>
<organism evidence="10 11">
    <name type="scientific">Pontibacillus salicampi</name>
    <dbReference type="NCBI Taxonomy" id="1449801"/>
    <lineage>
        <taxon>Bacteria</taxon>
        <taxon>Bacillati</taxon>
        <taxon>Bacillota</taxon>
        <taxon>Bacilli</taxon>
        <taxon>Bacillales</taxon>
        <taxon>Bacillaceae</taxon>
        <taxon>Pontibacillus</taxon>
    </lineage>
</organism>
<reference evidence="10 11" key="1">
    <citation type="submission" date="2024-09" db="EMBL/GenBank/DDBJ databases">
        <authorList>
            <person name="Sun Q."/>
            <person name="Mori K."/>
        </authorList>
    </citation>
    <scope>NUCLEOTIDE SEQUENCE [LARGE SCALE GENOMIC DNA]</scope>
    <source>
        <strain evidence="10 11">NCAIM B.02529</strain>
    </source>
</reference>
<dbReference type="Proteomes" id="UP001589836">
    <property type="component" value="Unassembled WGS sequence"/>
</dbReference>
<evidence type="ECO:0000313" key="11">
    <source>
        <dbReference type="Proteomes" id="UP001589836"/>
    </source>
</evidence>
<accession>A0ABV6LT81</accession>
<dbReference type="SUPFAM" id="SSF55083">
    <property type="entry name" value="6-hydroxymethyl-7,8-dihydropterin pyrophosphokinase, HPPK"/>
    <property type="match status" value="1"/>
</dbReference>
<protein>
    <recommendedName>
        <fullName evidence="3">2-amino-4-hydroxy-6-hydroxymethyldihydropteridine diphosphokinase</fullName>
        <ecNumber evidence="3">2.7.6.3</ecNumber>
    </recommendedName>
</protein>
<comment type="catalytic activity">
    <reaction evidence="1">
        <text>6-hydroxymethyl-7,8-dihydropterin + ATP = (7,8-dihydropterin-6-yl)methyl diphosphate + AMP + H(+)</text>
        <dbReference type="Rhea" id="RHEA:11412"/>
        <dbReference type="ChEBI" id="CHEBI:15378"/>
        <dbReference type="ChEBI" id="CHEBI:30616"/>
        <dbReference type="ChEBI" id="CHEBI:44841"/>
        <dbReference type="ChEBI" id="CHEBI:72950"/>
        <dbReference type="ChEBI" id="CHEBI:456215"/>
        <dbReference type="EC" id="2.7.6.3"/>
    </reaction>
</comment>
<name>A0ABV6LT81_9BACI</name>
<dbReference type="GO" id="GO:0003848">
    <property type="term" value="F:2-amino-4-hydroxy-6-hydroxymethyldihydropteridine diphosphokinase activity"/>
    <property type="evidence" value="ECO:0007669"/>
    <property type="project" value="UniProtKB-EC"/>
</dbReference>
<feature type="domain" description="7,8-dihydro-6-hydroxymethylpterin-pyrophosphokinase" evidence="9">
    <location>
        <begin position="88"/>
        <end position="99"/>
    </location>
</feature>
<sequence length="170" mass="19615">MTTAYVALGSNIEPRMNYLQEAINQVDNHEKVHVLQSSPIYETAPVGYTEQDDFLNAVIKLETTLEPLDLLAHCQSIEQQLGRERSVKWGPRTIDLDILLYNDERVATDHLTLPHPRLHERAFVLVPLHDIDSELYIDRYHKQVRQLLADLPAAEKEGVRQWKPKNGENE</sequence>
<dbReference type="Pfam" id="PF01288">
    <property type="entry name" value="HPPK"/>
    <property type="match status" value="1"/>
</dbReference>
<dbReference type="EMBL" id="JBHLTP010000020">
    <property type="protein sequence ID" value="MFC0525627.1"/>
    <property type="molecule type" value="Genomic_DNA"/>
</dbReference>
<keyword evidence="8" id="KW-0289">Folate biosynthesis</keyword>
<keyword evidence="7" id="KW-0067">ATP-binding</keyword>
<evidence type="ECO:0000256" key="8">
    <source>
        <dbReference type="ARBA" id="ARBA00022909"/>
    </source>
</evidence>
<gene>
    <name evidence="10" type="primary">folK</name>
    <name evidence="10" type="ORF">ACFFGV_18775</name>
</gene>
<evidence type="ECO:0000259" key="9">
    <source>
        <dbReference type="PROSITE" id="PS00794"/>
    </source>
</evidence>
<dbReference type="CDD" id="cd00483">
    <property type="entry name" value="HPPK"/>
    <property type="match status" value="1"/>
</dbReference>
<evidence type="ECO:0000256" key="2">
    <source>
        <dbReference type="ARBA" id="ARBA00005051"/>
    </source>
</evidence>
<comment type="caution">
    <text evidence="10">The sequence shown here is derived from an EMBL/GenBank/DDBJ whole genome shotgun (WGS) entry which is preliminary data.</text>
</comment>
<evidence type="ECO:0000313" key="10">
    <source>
        <dbReference type="EMBL" id="MFC0525627.1"/>
    </source>
</evidence>
<dbReference type="Gene3D" id="3.30.70.560">
    <property type="entry name" value="7,8-Dihydro-6-hydroxymethylpterin-pyrophosphokinase HPPK"/>
    <property type="match status" value="1"/>
</dbReference>
<keyword evidence="4 10" id="KW-0808">Transferase</keyword>
<keyword evidence="5" id="KW-0547">Nucleotide-binding</keyword>
<comment type="pathway">
    <text evidence="2">Cofactor biosynthesis; tetrahydrofolate biosynthesis; 2-amino-4-hydroxy-6-hydroxymethyl-7,8-dihydropteridine diphosphate from 7,8-dihydroneopterin triphosphate: step 4/4.</text>
</comment>
<evidence type="ECO:0000256" key="6">
    <source>
        <dbReference type="ARBA" id="ARBA00022777"/>
    </source>
</evidence>
<dbReference type="EC" id="2.7.6.3" evidence="3"/>
<evidence type="ECO:0000256" key="1">
    <source>
        <dbReference type="ARBA" id="ARBA00000198"/>
    </source>
</evidence>
<keyword evidence="6" id="KW-0418">Kinase</keyword>
<evidence type="ECO:0000256" key="7">
    <source>
        <dbReference type="ARBA" id="ARBA00022840"/>
    </source>
</evidence>
<dbReference type="PANTHER" id="PTHR43071:SF1">
    <property type="entry name" value="2-AMINO-4-HYDROXY-6-HYDROXYMETHYLDIHYDROPTERIDINE PYROPHOSPHOKINASE"/>
    <property type="match status" value="1"/>
</dbReference>